<dbReference type="AlphaFoldDB" id="A0A367RI11"/>
<gene>
    <name evidence="3" type="ORF">A6769_18020</name>
</gene>
<evidence type="ECO:0000259" key="2">
    <source>
        <dbReference type="PROSITE" id="PS50837"/>
    </source>
</evidence>
<dbReference type="InterPro" id="IPR007111">
    <property type="entry name" value="NACHT_NTPase"/>
</dbReference>
<comment type="caution">
    <text evidence="3">The sequence shown here is derived from an EMBL/GenBank/DDBJ whole genome shotgun (WGS) entry which is preliminary data.</text>
</comment>
<dbReference type="Gene3D" id="3.40.50.300">
    <property type="entry name" value="P-loop containing nucleotide triphosphate hydrolases"/>
    <property type="match status" value="1"/>
</dbReference>
<organism evidence="3 4">
    <name type="scientific">Nostoc punctiforme NIES-2108</name>
    <dbReference type="NCBI Taxonomy" id="1356359"/>
    <lineage>
        <taxon>Bacteria</taxon>
        <taxon>Bacillati</taxon>
        <taxon>Cyanobacteriota</taxon>
        <taxon>Cyanophyceae</taxon>
        <taxon>Nostocales</taxon>
        <taxon>Nostocaceae</taxon>
        <taxon>Nostoc</taxon>
    </lineage>
</organism>
<dbReference type="EMBL" id="LXQE01000150">
    <property type="protein sequence ID" value="RCJ36198.1"/>
    <property type="molecule type" value="Genomic_DNA"/>
</dbReference>
<accession>A0A367RI11</accession>
<evidence type="ECO:0000313" key="4">
    <source>
        <dbReference type="Proteomes" id="UP000252085"/>
    </source>
</evidence>
<protein>
    <submittedName>
        <fullName evidence="3">NTPase (NACHT family)</fullName>
    </submittedName>
</protein>
<evidence type="ECO:0000256" key="1">
    <source>
        <dbReference type="SAM" id="MobiDB-lite"/>
    </source>
</evidence>
<name>A0A367RI11_NOSPU</name>
<dbReference type="PANTHER" id="PTHR46844:SF1">
    <property type="entry name" value="SLR5058 PROTEIN"/>
    <property type="match status" value="1"/>
</dbReference>
<feature type="compositionally biased region" description="Basic and acidic residues" evidence="1">
    <location>
        <begin position="776"/>
        <end position="789"/>
    </location>
</feature>
<dbReference type="SUPFAM" id="SSF52540">
    <property type="entry name" value="P-loop containing nucleoside triphosphate hydrolases"/>
    <property type="match status" value="1"/>
</dbReference>
<dbReference type="Pfam" id="PF22727">
    <property type="entry name" value="NCH2"/>
    <property type="match status" value="1"/>
</dbReference>
<dbReference type="InterPro" id="IPR027417">
    <property type="entry name" value="P-loop_NTPase"/>
</dbReference>
<reference evidence="3 4" key="1">
    <citation type="submission" date="2016-04" db="EMBL/GenBank/DDBJ databases">
        <authorList>
            <person name="Evans L.H."/>
            <person name="Alamgir A."/>
            <person name="Owens N."/>
            <person name="Weber N.D."/>
            <person name="Virtaneva K."/>
            <person name="Barbian K."/>
            <person name="Babar A."/>
            <person name="Rosenke K."/>
        </authorList>
    </citation>
    <scope>NUCLEOTIDE SEQUENCE [LARGE SCALE GENOMIC DNA]</scope>
    <source>
        <strain evidence="3">NIES-2108</strain>
    </source>
</reference>
<evidence type="ECO:0000313" key="3">
    <source>
        <dbReference type="EMBL" id="RCJ36198.1"/>
    </source>
</evidence>
<dbReference type="Proteomes" id="UP000252085">
    <property type="component" value="Unassembled WGS sequence"/>
</dbReference>
<dbReference type="PANTHER" id="PTHR46844">
    <property type="entry name" value="SLR5058 PROTEIN"/>
    <property type="match status" value="1"/>
</dbReference>
<sequence length="789" mass="90680">MVKRSFQGSLTGIEQAKKAFAHKGWTQENLAFEVNLKTRQPIWRFFSGRPVERHIFIEICSVLSLNWREIAANPPEEFPESKELGAAEFLDIDALVQQVRSQRFDKIQDQCGTLQLLDVTRPVRIDDIYIDVNILEEIASLQWLEFADLQNFTSQEFDRFGLGEVSQTQMAGIAAVQTYSKLRVLGKPGAGKTTFLQHLAIQCNRGRFAANRVPIFVTLRDFADETRVAGEFYLLNYICKEFFTCGISDPSVLETLLLEGRVLLLLDGLDEVLHQQSISVVNEIRRLSEKYQKNMFVVTCRTAAKAFNLRRFTDVEIAPFSQDQIVAFAQKWFTAVTKTNIQNKQEQAFEFIEKLDLPENLQFQRLAVTPLFLHLACWVFHHQNKFPTQKAAFYKQCLDLLLGKWDETKAIERDEVYEGFSLPQKLKLLSQVASATFEQGNYFFEQRIVEQYISDYISDLPNASTEPEELELDSEGVLQAIELQHGLLAERVRGIFSFSYLTFQEYLTARKIVASYNLQALKQPLERLVTHITEPRWREIFLLTVAMLRNADFFVQLMKQEVDALAAQDPSLQQFLTWASQKSLAAPESAESAAIRAFYLALARTPHLTPYFALVCIFERDIFLDAALDNLVMECESNFAEIYECNDALSSALVIVQDAGLHQSLQQLKDLLPNPEQSREKIQTWWQTSYSAWMKQLKTAIAKHRNIQHHWHFSPQQQQVLQQYYDANQLLIDCLNSNCEITDVVRQEIEASLLLPIKELSKREWQGAGAWQGAEGVREMRGQEGKQNS</sequence>
<feature type="region of interest" description="Disordered" evidence="1">
    <location>
        <begin position="770"/>
        <end position="789"/>
    </location>
</feature>
<proteinExistence type="predicted"/>
<dbReference type="Pfam" id="PF05729">
    <property type="entry name" value="NACHT"/>
    <property type="match status" value="1"/>
</dbReference>
<feature type="domain" description="NACHT" evidence="2">
    <location>
        <begin position="180"/>
        <end position="304"/>
    </location>
</feature>
<dbReference type="PROSITE" id="PS50837">
    <property type="entry name" value="NACHT"/>
    <property type="match status" value="1"/>
</dbReference>
<dbReference type="InterPro" id="IPR054501">
    <property type="entry name" value="NCH2"/>
</dbReference>